<keyword evidence="1" id="KW-0472">Membrane</keyword>
<protein>
    <submittedName>
        <fullName evidence="2">Uncharacterized protein</fullName>
    </submittedName>
</protein>
<accession>A0A2P2QMA7</accession>
<sequence>MGEKGYIIGFFLYAVISCAPLLSRQAHVDRH</sequence>
<reference evidence="2" key="1">
    <citation type="submission" date="2018-02" db="EMBL/GenBank/DDBJ databases">
        <title>Rhizophora mucronata_Transcriptome.</title>
        <authorList>
            <person name="Meera S.P."/>
            <person name="Sreeshan A."/>
            <person name="Augustine A."/>
        </authorList>
    </citation>
    <scope>NUCLEOTIDE SEQUENCE</scope>
    <source>
        <tissue evidence="2">Leaf</tissue>
    </source>
</reference>
<dbReference type="AlphaFoldDB" id="A0A2P2QMA7"/>
<dbReference type="EMBL" id="GGEC01087634">
    <property type="protein sequence ID" value="MBX68118.1"/>
    <property type="molecule type" value="Transcribed_RNA"/>
</dbReference>
<organism evidence="2">
    <name type="scientific">Rhizophora mucronata</name>
    <name type="common">Asiatic mangrove</name>
    <dbReference type="NCBI Taxonomy" id="61149"/>
    <lineage>
        <taxon>Eukaryota</taxon>
        <taxon>Viridiplantae</taxon>
        <taxon>Streptophyta</taxon>
        <taxon>Embryophyta</taxon>
        <taxon>Tracheophyta</taxon>
        <taxon>Spermatophyta</taxon>
        <taxon>Magnoliopsida</taxon>
        <taxon>eudicotyledons</taxon>
        <taxon>Gunneridae</taxon>
        <taxon>Pentapetalae</taxon>
        <taxon>rosids</taxon>
        <taxon>fabids</taxon>
        <taxon>Malpighiales</taxon>
        <taxon>Rhizophoraceae</taxon>
        <taxon>Rhizophora</taxon>
    </lineage>
</organism>
<proteinExistence type="predicted"/>
<feature type="transmembrane region" description="Helical" evidence="1">
    <location>
        <begin position="6"/>
        <end position="23"/>
    </location>
</feature>
<dbReference type="PROSITE" id="PS51257">
    <property type="entry name" value="PROKAR_LIPOPROTEIN"/>
    <property type="match status" value="1"/>
</dbReference>
<name>A0A2P2QMA7_RHIMU</name>
<keyword evidence="1" id="KW-0812">Transmembrane</keyword>
<evidence type="ECO:0000313" key="2">
    <source>
        <dbReference type="EMBL" id="MBX68118.1"/>
    </source>
</evidence>
<evidence type="ECO:0000256" key="1">
    <source>
        <dbReference type="SAM" id="Phobius"/>
    </source>
</evidence>
<keyword evidence="1" id="KW-1133">Transmembrane helix</keyword>